<dbReference type="SMART" id="SM00382">
    <property type="entry name" value="AAA"/>
    <property type="match status" value="1"/>
</dbReference>
<keyword evidence="5 7" id="KW-1278">Translocase</keyword>
<gene>
    <name evidence="7" type="primary">potA</name>
    <name evidence="9" type="ORF">HAT2_00381</name>
</gene>
<dbReference type="EMBL" id="QQBG01000013">
    <property type="protein sequence ID" value="RDB31507.1"/>
    <property type="molecule type" value="Genomic_DNA"/>
</dbReference>
<dbReference type="Pfam" id="PF08402">
    <property type="entry name" value="TOBE_2"/>
    <property type="match status" value="1"/>
</dbReference>
<comment type="caution">
    <text evidence="9">The sequence shown here is derived from an EMBL/GenBank/DDBJ whole genome shotgun (WGS) entry which is preliminary data.</text>
</comment>
<reference evidence="9 10" key="1">
    <citation type="submission" date="2018-07" db="EMBL/GenBank/DDBJ databases">
        <title>Comparative genomics of the Candidatus Parilichlamydiaceae reveals evidence of convergent evolution and genome reduction in the phylum Chlamydiae.</title>
        <authorList>
            <person name="Taylor-Brown A."/>
            <person name="Polkinghorne A."/>
        </authorList>
    </citation>
    <scope>NUCLEOTIDE SEQUENCE [LARGE SCALE GENOMIC DNA]</scope>
    <source>
        <strain evidence="9 10">Hat2</strain>
    </source>
</reference>
<comment type="catalytic activity">
    <reaction evidence="7">
        <text>ATP + H2O + polyamine-[polyamine-binding protein]Side 1 = ADP + phosphate + polyamineSide 2 + [polyamine-binding protein]Side 1.</text>
        <dbReference type="EC" id="7.6.2.11"/>
    </reaction>
</comment>
<keyword evidence="2 7" id="KW-1003">Cell membrane</keyword>
<dbReference type="PROSITE" id="PS50893">
    <property type="entry name" value="ABC_TRANSPORTER_2"/>
    <property type="match status" value="1"/>
</dbReference>
<dbReference type="AlphaFoldDB" id="A0A369KF37"/>
<dbReference type="SUPFAM" id="SSF50331">
    <property type="entry name" value="MOP-like"/>
    <property type="match status" value="1"/>
</dbReference>
<keyword evidence="10" id="KW-1185">Reference proteome</keyword>
<dbReference type="PANTHER" id="PTHR42781:SF4">
    <property type="entry name" value="SPERMIDINE_PUTRESCINE IMPORT ATP-BINDING PROTEIN POTA"/>
    <property type="match status" value="1"/>
</dbReference>
<protein>
    <recommendedName>
        <fullName evidence="7">Spermidine/putrescine import ATP-binding protein PotA</fullName>
        <ecNumber evidence="7">7.6.2.11</ecNumber>
    </recommendedName>
</protein>
<keyword evidence="1 7" id="KW-0813">Transport</keyword>
<proteinExistence type="inferred from homology"/>
<dbReference type="Gene3D" id="2.40.50.100">
    <property type="match status" value="1"/>
</dbReference>
<dbReference type="InterPro" id="IPR017871">
    <property type="entry name" value="ABC_transporter-like_CS"/>
</dbReference>
<evidence type="ECO:0000313" key="10">
    <source>
        <dbReference type="Proteomes" id="UP000253816"/>
    </source>
</evidence>
<dbReference type="EC" id="7.6.2.11" evidence="7"/>
<comment type="subunit">
    <text evidence="7">The complex is composed of two ATP-binding proteins (PotA), two transmembrane proteins (PotB and PotC) and a solute-binding protein (PotD).</text>
</comment>
<evidence type="ECO:0000313" key="9">
    <source>
        <dbReference type="EMBL" id="RDB31507.1"/>
    </source>
</evidence>
<dbReference type="GO" id="GO:0016887">
    <property type="term" value="F:ATP hydrolysis activity"/>
    <property type="evidence" value="ECO:0007669"/>
    <property type="project" value="InterPro"/>
</dbReference>
<dbReference type="InterPro" id="IPR005893">
    <property type="entry name" value="PotA-like"/>
</dbReference>
<keyword evidence="4 7" id="KW-0067">ATP-binding</keyword>
<name>A0A369KF37_9BACT</name>
<dbReference type="GO" id="GO:0043190">
    <property type="term" value="C:ATP-binding cassette (ABC) transporter complex"/>
    <property type="evidence" value="ECO:0007669"/>
    <property type="project" value="InterPro"/>
</dbReference>
<evidence type="ECO:0000256" key="1">
    <source>
        <dbReference type="ARBA" id="ARBA00022448"/>
    </source>
</evidence>
<evidence type="ECO:0000256" key="6">
    <source>
        <dbReference type="ARBA" id="ARBA00023136"/>
    </source>
</evidence>
<comment type="function">
    <text evidence="7">Part of the ABC transporter complex PotABCD involved in spermidine/putrescine import. Responsible for energy coupling to the transport system.</text>
</comment>
<dbReference type="FunFam" id="3.40.50.300:FF:000133">
    <property type="entry name" value="Spermidine/putrescine import ATP-binding protein PotA"/>
    <property type="match status" value="1"/>
</dbReference>
<dbReference type="SUPFAM" id="SSF52540">
    <property type="entry name" value="P-loop containing nucleoside triphosphate hydrolases"/>
    <property type="match status" value="1"/>
</dbReference>
<dbReference type="InterPro" id="IPR003593">
    <property type="entry name" value="AAA+_ATPase"/>
</dbReference>
<dbReference type="NCBIfam" id="TIGR01187">
    <property type="entry name" value="potA"/>
    <property type="match status" value="1"/>
</dbReference>
<dbReference type="OrthoDB" id="9790614at2"/>
<evidence type="ECO:0000256" key="7">
    <source>
        <dbReference type="RuleBase" id="RU364083"/>
    </source>
</evidence>
<dbReference type="Gene3D" id="3.40.50.300">
    <property type="entry name" value="P-loop containing nucleotide triphosphate hydrolases"/>
    <property type="match status" value="1"/>
</dbReference>
<dbReference type="PANTHER" id="PTHR42781">
    <property type="entry name" value="SPERMIDINE/PUTRESCINE IMPORT ATP-BINDING PROTEIN POTA"/>
    <property type="match status" value="1"/>
</dbReference>
<evidence type="ECO:0000259" key="8">
    <source>
        <dbReference type="PROSITE" id="PS50893"/>
    </source>
</evidence>
<keyword evidence="6 7" id="KW-0472">Membrane</keyword>
<comment type="similarity">
    <text evidence="7">Belongs to the ABC transporter superfamily. Spermidine/putrescine importer (TC 3.A.1.11.1) family.</text>
</comment>
<dbReference type="InterPro" id="IPR027417">
    <property type="entry name" value="P-loop_NTPase"/>
</dbReference>
<dbReference type="RefSeq" id="WP_114544326.1">
    <property type="nucleotide sequence ID" value="NZ_QQBG01000013.1"/>
</dbReference>
<evidence type="ECO:0000256" key="2">
    <source>
        <dbReference type="ARBA" id="ARBA00022475"/>
    </source>
</evidence>
<evidence type="ECO:0000256" key="4">
    <source>
        <dbReference type="ARBA" id="ARBA00022840"/>
    </source>
</evidence>
<dbReference type="GO" id="GO:0015417">
    <property type="term" value="F:ABC-type polyamine transporter activity"/>
    <property type="evidence" value="ECO:0007669"/>
    <property type="project" value="UniProtKB-EC"/>
</dbReference>
<dbReference type="Proteomes" id="UP000253816">
    <property type="component" value="Unassembled WGS sequence"/>
</dbReference>
<sequence>MGAFLCLSNLKKHFNGACVVDIPELCVQRGEIFSILGPSGSGKTSLLRMIAGFESPDTGFIVLSSEDITRLPANKRKVNTIFQNYALFPHLTVWDNIAFGMQIQGYPLEKIREEVEAMLSLIQMNEHADKFPGEISGGQKQRVAIGRALIMKPQVLLLDEPLAALDLKLRQKMLLELDQIHDEVGITFLFVTHDQSEAMGISDRIAIMNKGKIEQVGTPAEIYEAPKNRFVAAFIGDTNFFKGQVLNSFSDDYLQVNVEELGQLVCYRDRQTPIGSSICLSVRPEKFYVSLERPNRSPLYNVISGIVEDIIYLGSHTKYWIRVGIHRLSVLRQHNHFLLDEQRISWKDQVWLSWSADDGYILESTKEERIS</sequence>
<dbReference type="GO" id="GO:0015847">
    <property type="term" value="P:putrescine transport"/>
    <property type="evidence" value="ECO:0007669"/>
    <property type="project" value="UniProtKB-ARBA"/>
</dbReference>
<dbReference type="InterPro" id="IPR013611">
    <property type="entry name" value="Transp-assoc_OB_typ2"/>
</dbReference>
<dbReference type="InterPro" id="IPR050093">
    <property type="entry name" value="ABC_SmlMolc_Importer"/>
</dbReference>
<dbReference type="InterPro" id="IPR008995">
    <property type="entry name" value="Mo/tungstate-bd_C_term_dom"/>
</dbReference>
<accession>A0A369KF37</accession>
<organism evidence="9 10">
    <name type="scientific">Candidatus Similichlamydia laticola</name>
    <dbReference type="NCBI Taxonomy" id="2170265"/>
    <lineage>
        <taxon>Bacteria</taxon>
        <taxon>Pseudomonadati</taxon>
        <taxon>Chlamydiota</taxon>
        <taxon>Chlamydiia</taxon>
        <taxon>Parachlamydiales</taxon>
        <taxon>Candidatus Parilichlamydiaceae</taxon>
        <taxon>Candidatus Similichlamydia</taxon>
    </lineage>
</organism>
<dbReference type="PROSITE" id="PS00211">
    <property type="entry name" value="ABC_TRANSPORTER_1"/>
    <property type="match status" value="1"/>
</dbReference>
<feature type="domain" description="ABC transporter" evidence="8">
    <location>
        <begin position="5"/>
        <end position="235"/>
    </location>
</feature>
<evidence type="ECO:0000256" key="5">
    <source>
        <dbReference type="ARBA" id="ARBA00022967"/>
    </source>
</evidence>
<evidence type="ECO:0000256" key="3">
    <source>
        <dbReference type="ARBA" id="ARBA00022741"/>
    </source>
</evidence>
<dbReference type="Pfam" id="PF00005">
    <property type="entry name" value="ABC_tran"/>
    <property type="match status" value="1"/>
</dbReference>
<keyword evidence="3 7" id="KW-0547">Nucleotide-binding</keyword>
<dbReference type="InterPro" id="IPR003439">
    <property type="entry name" value="ABC_transporter-like_ATP-bd"/>
</dbReference>
<dbReference type="GO" id="GO:0005524">
    <property type="term" value="F:ATP binding"/>
    <property type="evidence" value="ECO:0007669"/>
    <property type="project" value="UniProtKB-KW"/>
</dbReference>